<evidence type="ECO:0000313" key="5">
    <source>
        <dbReference type="Proteomes" id="UP001162162"/>
    </source>
</evidence>
<dbReference type="SUPFAM" id="SSF55174">
    <property type="entry name" value="Alpha-L RNA-binding motif"/>
    <property type="match status" value="1"/>
</dbReference>
<accession>A0AAV8XJS3</accession>
<evidence type="ECO:0000259" key="3">
    <source>
        <dbReference type="Pfam" id="PF25818"/>
    </source>
</evidence>
<gene>
    <name evidence="4" type="ORF">NQ318_004478</name>
</gene>
<protein>
    <recommendedName>
        <fullName evidence="3">Mitochondrial transcription rescue factor 1 C-terminal domain-containing protein</fullName>
    </recommendedName>
</protein>
<sequence length="180" mass="20032">MKINKRNQNYEGGSSPVVPGNLQICRFKSKGDKSNQKSQVSDSETDKYSDDDFLENIQDKNARSLKVGSNLTASGAIIKAGLGLSRNKIELIFYESKIRLNGAKVLKKSTRISEGDEIDIIKGVNVNNPDFWTVARIEVISFAPKEESISVKLRRCKSLTVENYRGNDGGDLNKVFLCRV</sequence>
<dbReference type="CDD" id="cd00165">
    <property type="entry name" value="S4"/>
    <property type="match status" value="1"/>
</dbReference>
<dbReference type="EMBL" id="JAPWTK010000541">
    <property type="protein sequence ID" value="KAJ8938678.1"/>
    <property type="molecule type" value="Genomic_DNA"/>
</dbReference>
<dbReference type="InterPro" id="IPR057896">
    <property type="entry name" value="MTRES1_C"/>
</dbReference>
<dbReference type="Pfam" id="PF25818">
    <property type="entry name" value="MTRES1_C"/>
    <property type="match status" value="1"/>
</dbReference>
<comment type="caution">
    <text evidence="4">The sequence shown here is derived from an EMBL/GenBank/DDBJ whole genome shotgun (WGS) entry which is preliminary data.</text>
</comment>
<evidence type="ECO:0000256" key="2">
    <source>
        <dbReference type="SAM" id="MobiDB-lite"/>
    </source>
</evidence>
<dbReference type="GO" id="GO:0005739">
    <property type="term" value="C:mitochondrion"/>
    <property type="evidence" value="ECO:0007669"/>
    <property type="project" value="TreeGrafter"/>
</dbReference>
<keyword evidence="5" id="KW-1185">Reference proteome</keyword>
<dbReference type="Proteomes" id="UP001162162">
    <property type="component" value="Unassembled WGS sequence"/>
</dbReference>
<dbReference type="PANTHER" id="PTHR13633">
    <property type="entry name" value="MITOCHONDRIAL TRANSCRIPTION RESCUE FACTOR 1"/>
    <property type="match status" value="1"/>
</dbReference>
<dbReference type="GO" id="GO:0003723">
    <property type="term" value="F:RNA binding"/>
    <property type="evidence" value="ECO:0007669"/>
    <property type="project" value="UniProtKB-KW"/>
</dbReference>
<reference evidence="4" key="1">
    <citation type="journal article" date="2023" name="Insect Mol. Biol.">
        <title>Genome sequencing provides insights into the evolution of gene families encoding plant cell wall-degrading enzymes in longhorned beetles.</title>
        <authorList>
            <person name="Shin N.R."/>
            <person name="Okamura Y."/>
            <person name="Kirsch R."/>
            <person name="Pauchet Y."/>
        </authorList>
    </citation>
    <scope>NUCLEOTIDE SEQUENCE</scope>
    <source>
        <strain evidence="4">AMC_N1</strain>
    </source>
</reference>
<evidence type="ECO:0000256" key="1">
    <source>
        <dbReference type="PROSITE-ProRule" id="PRU00182"/>
    </source>
</evidence>
<dbReference type="GO" id="GO:1903108">
    <property type="term" value="P:regulation of mitochondrial transcription"/>
    <property type="evidence" value="ECO:0007669"/>
    <property type="project" value="TreeGrafter"/>
</dbReference>
<dbReference type="PROSITE" id="PS50889">
    <property type="entry name" value="S4"/>
    <property type="match status" value="1"/>
</dbReference>
<keyword evidence="1" id="KW-0694">RNA-binding</keyword>
<evidence type="ECO:0000313" key="4">
    <source>
        <dbReference type="EMBL" id="KAJ8938678.1"/>
    </source>
</evidence>
<organism evidence="4 5">
    <name type="scientific">Aromia moschata</name>
    <dbReference type="NCBI Taxonomy" id="1265417"/>
    <lineage>
        <taxon>Eukaryota</taxon>
        <taxon>Metazoa</taxon>
        <taxon>Ecdysozoa</taxon>
        <taxon>Arthropoda</taxon>
        <taxon>Hexapoda</taxon>
        <taxon>Insecta</taxon>
        <taxon>Pterygota</taxon>
        <taxon>Neoptera</taxon>
        <taxon>Endopterygota</taxon>
        <taxon>Coleoptera</taxon>
        <taxon>Polyphaga</taxon>
        <taxon>Cucujiformia</taxon>
        <taxon>Chrysomeloidea</taxon>
        <taxon>Cerambycidae</taxon>
        <taxon>Cerambycinae</taxon>
        <taxon>Callichromatini</taxon>
        <taxon>Aromia</taxon>
    </lineage>
</organism>
<feature type="domain" description="Mitochondrial transcription rescue factor 1 C-terminal" evidence="3">
    <location>
        <begin position="76"/>
        <end position="161"/>
    </location>
</feature>
<dbReference type="PANTHER" id="PTHR13633:SF3">
    <property type="entry name" value="MITOCHONDRIAL TRANSCRIPTION RESCUE FACTOR 1"/>
    <property type="match status" value="1"/>
</dbReference>
<name>A0AAV8XJS3_9CUCU</name>
<feature type="region of interest" description="Disordered" evidence="2">
    <location>
        <begin position="28"/>
        <end position="47"/>
    </location>
</feature>
<proteinExistence type="predicted"/>
<dbReference type="AlphaFoldDB" id="A0AAV8XJS3"/>